<protein>
    <submittedName>
        <fullName evidence="3">Uncharacterized protein</fullName>
    </submittedName>
</protein>
<dbReference type="EMBL" id="KQ087183">
    <property type="protein sequence ID" value="KLT45041.1"/>
    <property type="molecule type" value="Genomic_DNA"/>
</dbReference>
<name>A0A0J0XVF6_9TREE</name>
<proteinExistence type="predicted"/>
<accession>A0A0J0XVF6</accession>
<evidence type="ECO:0000313" key="3">
    <source>
        <dbReference type="EMBL" id="KLT45041.1"/>
    </source>
</evidence>
<evidence type="ECO:0000313" key="4">
    <source>
        <dbReference type="Proteomes" id="UP000053611"/>
    </source>
</evidence>
<evidence type="ECO:0000256" key="2">
    <source>
        <dbReference type="SAM" id="MobiDB-lite"/>
    </source>
</evidence>
<evidence type="ECO:0000256" key="1">
    <source>
        <dbReference type="SAM" id="Coils"/>
    </source>
</evidence>
<organism evidence="3 4">
    <name type="scientific">Cutaneotrichosporon oleaginosum</name>
    <dbReference type="NCBI Taxonomy" id="879819"/>
    <lineage>
        <taxon>Eukaryota</taxon>
        <taxon>Fungi</taxon>
        <taxon>Dikarya</taxon>
        <taxon>Basidiomycota</taxon>
        <taxon>Agaricomycotina</taxon>
        <taxon>Tremellomycetes</taxon>
        <taxon>Trichosporonales</taxon>
        <taxon>Trichosporonaceae</taxon>
        <taxon>Cutaneotrichosporon</taxon>
    </lineage>
</organism>
<keyword evidence="1" id="KW-0175">Coiled coil</keyword>
<feature type="coiled-coil region" evidence="1">
    <location>
        <begin position="209"/>
        <end position="236"/>
    </location>
</feature>
<dbReference type="AlphaFoldDB" id="A0A0J0XVF6"/>
<feature type="region of interest" description="Disordered" evidence="2">
    <location>
        <begin position="172"/>
        <end position="205"/>
    </location>
</feature>
<keyword evidence="4" id="KW-1185">Reference proteome</keyword>
<dbReference type="GeneID" id="28980323"/>
<gene>
    <name evidence="3" type="ORF">CC85DRAFT_170466</name>
</gene>
<dbReference type="Proteomes" id="UP000053611">
    <property type="component" value="Unassembled WGS sequence"/>
</dbReference>
<sequence length="239" mass="25457">MTDTQSFIPVARGRRTSLASSISGLALSINSTAPRSPRNSHRRTVSLALSSGDEGRRSPHVPSHVSLTHTRLASAVEGVDPALSPESIVLTLDGTGTEFGTDDESSTIDSVDRRIPRSAVTHAVSLHAGMHRSRETSPAPEIDCSQLTETLSRASNGVNGLCENGASSLGLLDNLSPPSRPRDPLSPVVGVQNTSRIPAGPHGKTSRMIATLQTELEHTKSHLDRVKQEVRNCRREIGT</sequence>
<reference evidence="3 4" key="1">
    <citation type="submission" date="2015-03" db="EMBL/GenBank/DDBJ databases">
        <title>Genomics and transcriptomics of the oil-accumulating basidiomycete yeast T. oleaginosus allow insights into substrate utilization and the diverse evolutionary trajectories of mating systems in fungi.</title>
        <authorList>
            <consortium name="DOE Joint Genome Institute"/>
            <person name="Kourist R."/>
            <person name="Kracht O."/>
            <person name="Bracharz F."/>
            <person name="Lipzen A."/>
            <person name="Nolan M."/>
            <person name="Ohm R."/>
            <person name="Grigoriev I."/>
            <person name="Sun S."/>
            <person name="Heitman J."/>
            <person name="Bruck T."/>
            <person name="Nowrousian M."/>
        </authorList>
    </citation>
    <scope>NUCLEOTIDE SEQUENCE [LARGE SCALE GENOMIC DNA]</scope>
    <source>
        <strain evidence="3 4">IBC0246</strain>
    </source>
</reference>